<keyword evidence="1 3" id="KW-0808">Transferase</keyword>
<sequence length="259" mass="29006">MKLPKVSWPPRFLYGLYERRLARELKPEKLPGHIGVMVDGNRRWAKLAGASTASGHRAGADKILEFLEWCRELGIRTVTLYMLSTENLNRDSSEVGALLRIIDETLTRVGSEGSMRVHPVGALDVLPPELADKLRGLRDSTADRTGLHVNVAVGYGGRREIVDAVRALLEDADAQGMSAGDVAGELDADMIAKHLYTSGQPDPDLVIRTSGEQRLSGFLMWQSAYSEFYFCEALWPAFRRVDFLRALRDYQQRQRRYGG</sequence>
<feature type="binding site" evidence="3">
    <location>
        <position position="208"/>
    </location>
    <ligand>
        <name>substrate</name>
    </ligand>
</feature>
<dbReference type="RefSeq" id="WP_109303652.1">
    <property type="nucleotide sequence ID" value="NZ_QFWG01000005.1"/>
</dbReference>
<reference evidence="4 5" key="1">
    <citation type="submission" date="2018-05" db="EMBL/GenBank/DDBJ databases">
        <title>Draft Genome Sequence of Arthrobacter cumminsii IME1328, Isolated from a Patient Who Suffered from Foot Ulcers in China.</title>
        <authorList>
            <person name="Li M."/>
            <person name="Jiang Z."/>
            <person name="Sun Q."/>
            <person name="Tong Y."/>
        </authorList>
    </citation>
    <scope>NUCLEOTIDE SEQUENCE [LARGE SCALE GENOMIC DNA]</scope>
    <source>
        <strain evidence="4 5">IME1328</strain>
    </source>
</reference>
<dbReference type="GO" id="GO:0016740">
    <property type="term" value="F:transferase activity"/>
    <property type="evidence" value="ECO:0007669"/>
    <property type="project" value="UniProtKB-KW"/>
</dbReference>
<gene>
    <name evidence="4" type="ORF">CAY35_05370</name>
</gene>
<feature type="binding site" evidence="3">
    <location>
        <position position="56"/>
    </location>
    <ligand>
        <name>substrate</name>
    </ligand>
</feature>
<organism evidence="4 5">
    <name type="scientific">Pseudoglutamicibacter cumminsii</name>
    <dbReference type="NCBI Taxonomy" id="156979"/>
    <lineage>
        <taxon>Bacteria</taxon>
        <taxon>Bacillati</taxon>
        <taxon>Actinomycetota</taxon>
        <taxon>Actinomycetes</taxon>
        <taxon>Micrococcales</taxon>
        <taxon>Micrococcaceae</taxon>
        <taxon>Pseudoglutamicibacter</taxon>
    </lineage>
</organism>
<dbReference type="Pfam" id="PF01255">
    <property type="entry name" value="Prenyltransf"/>
    <property type="match status" value="1"/>
</dbReference>
<name>A0ABX5L9B4_9MICC</name>
<dbReference type="CDD" id="cd00475">
    <property type="entry name" value="Cis_IPPS"/>
    <property type="match status" value="1"/>
</dbReference>
<comment type="caution">
    <text evidence="4">The sequence shown here is derived from an EMBL/GenBank/DDBJ whole genome shotgun (WGS) entry which is preliminary data.</text>
</comment>
<accession>A0ABX5L9B4</accession>
<dbReference type="NCBIfam" id="NF011403">
    <property type="entry name" value="PRK14828.1"/>
    <property type="match status" value="1"/>
</dbReference>
<keyword evidence="3" id="KW-0479">Metal-binding</keyword>
<comment type="function">
    <text evidence="3">Catalyzes the condensation of isopentenyl diphosphate (IPP) with allylic pyrophosphates generating different type of terpenoids.</text>
</comment>
<keyword evidence="5" id="KW-1185">Reference proteome</keyword>
<feature type="binding site" evidence="3">
    <location>
        <begin position="214"/>
        <end position="216"/>
    </location>
    <ligand>
        <name>substrate</name>
    </ligand>
</feature>
<dbReference type="PANTHER" id="PTHR10291">
    <property type="entry name" value="DEHYDRODOLICHYL DIPHOSPHATE SYNTHASE FAMILY MEMBER"/>
    <property type="match status" value="1"/>
</dbReference>
<proteinExistence type="inferred from homology"/>
<evidence type="ECO:0000313" key="4">
    <source>
        <dbReference type="EMBL" id="PWI27873.1"/>
    </source>
</evidence>
<feature type="binding site" evidence="3">
    <location>
        <position position="90"/>
    </location>
    <ligand>
        <name>substrate</name>
    </ligand>
</feature>
<dbReference type="InterPro" id="IPR001441">
    <property type="entry name" value="UPP_synth-like"/>
</dbReference>
<comment type="similarity">
    <text evidence="2">Belongs to the UPP synthase family. Z-FPP synthase subfamily.</text>
</comment>
<evidence type="ECO:0000313" key="5">
    <source>
        <dbReference type="Proteomes" id="UP000245514"/>
    </source>
</evidence>
<feature type="binding site" evidence="3">
    <location>
        <begin position="84"/>
        <end position="86"/>
    </location>
    <ligand>
        <name>substrate</name>
    </ligand>
</feature>
<evidence type="ECO:0000256" key="2">
    <source>
        <dbReference type="ARBA" id="ARBA00038453"/>
    </source>
</evidence>
<dbReference type="PANTHER" id="PTHR10291:SF43">
    <property type="entry name" value="DEHYDRODOLICHYL DIPHOSPHATE SYNTHASE COMPLEX SUBUNIT DHDDS"/>
    <property type="match status" value="1"/>
</dbReference>
<dbReference type="Proteomes" id="UP000245514">
    <property type="component" value="Unassembled WGS sequence"/>
</dbReference>
<feature type="binding site" evidence="3">
    <location>
        <position position="44"/>
    </location>
    <ligand>
        <name>substrate</name>
    </ligand>
</feature>
<comment type="subunit">
    <text evidence="3">Homodimer.</text>
</comment>
<dbReference type="Gene3D" id="3.40.1180.10">
    <property type="entry name" value="Decaprenyl diphosphate synthase-like"/>
    <property type="match status" value="1"/>
</dbReference>
<feature type="active site" description="Proton acceptor" evidence="3">
    <location>
        <position position="87"/>
    </location>
</feature>
<comment type="cofactor">
    <cofactor evidence="3">
        <name>Mg(2+)</name>
        <dbReference type="ChEBI" id="CHEBI:18420"/>
    </cofactor>
    <text evidence="3">Binds 2 magnesium ions per subunit.</text>
</comment>
<dbReference type="InterPro" id="IPR018520">
    <property type="entry name" value="UPP_synth-like_CS"/>
</dbReference>
<feature type="binding site" evidence="3">
    <location>
        <position position="227"/>
    </location>
    <ligand>
        <name>Mg(2+)</name>
        <dbReference type="ChEBI" id="CHEBI:18420"/>
    </ligand>
</feature>
<comment type="caution">
    <text evidence="3">Lacks conserved residue(s) required for the propagation of feature annotation.</text>
</comment>
<feature type="binding site" evidence="3">
    <location>
        <position position="39"/>
    </location>
    <ligand>
        <name>Mg(2+)</name>
        <dbReference type="ChEBI" id="CHEBI:18420"/>
    </ligand>
</feature>
<feature type="active site" evidence="3">
    <location>
        <position position="39"/>
    </location>
</feature>
<dbReference type="SUPFAM" id="SSF64005">
    <property type="entry name" value="Undecaprenyl diphosphate synthase"/>
    <property type="match status" value="1"/>
</dbReference>
<feature type="binding site" evidence="3">
    <location>
        <begin position="40"/>
        <end position="43"/>
    </location>
    <ligand>
        <name>substrate</name>
    </ligand>
</feature>
<dbReference type="NCBIfam" id="TIGR00055">
    <property type="entry name" value="uppS"/>
    <property type="match status" value="1"/>
</dbReference>
<protein>
    <recommendedName>
        <fullName evidence="3">Isoprenyl transferase</fullName>
        <ecNumber evidence="3">2.5.1.-</ecNumber>
    </recommendedName>
</protein>
<evidence type="ECO:0000256" key="1">
    <source>
        <dbReference type="ARBA" id="ARBA00022679"/>
    </source>
</evidence>
<keyword evidence="3" id="KW-0460">Magnesium</keyword>
<evidence type="ECO:0000256" key="3">
    <source>
        <dbReference type="HAMAP-Rule" id="MF_01139"/>
    </source>
</evidence>
<dbReference type="EMBL" id="QFWG01000005">
    <property type="protein sequence ID" value="PWI27873.1"/>
    <property type="molecule type" value="Genomic_DNA"/>
</dbReference>
<dbReference type="EC" id="2.5.1.-" evidence="3"/>
<dbReference type="InterPro" id="IPR036424">
    <property type="entry name" value="UPP_synth-like_sf"/>
</dbReference>
<dbReference type="HAMAP" id="MF_01139">
    <property type="entry name" value="ISPT"/>
    <property type="match status" value="1"/>
</dbReference>
<dbReference type="PROSITE" id="PS01066">
    <property type="entry name" value="UPP_SYNTHASE"/>
    <property type="match status" value="1"/>
</dbReference>